<dbReference type="InterPro" id="IPR035906">
    <property type="entry name" value="MetI-like_sf"/>
</dbReference>
<dbReference type="RefSeq" id="WP_084135919.1">
    <property type="nucleotide sequence ID" value="NZ_FQXE01000004.1"/>
</dbReference>
<dbReference type="PROSITE" id="PS50928">
    <property type="entry name" value="ABC_TM1"/>
    <property type="match status" value="1"/>
</dbReference>
<keyword evidence="3" id="KW-1003">Cell membrane</keyword>
<evidence type="ECO:0000313" key="10">
    <source>
        <dbReference type="EMBL" id="SHH67082.1"/>
    </source>
</evidence>
<evidence type="ECO:0000259" key="9">
    <source>
        <dbReference type="PROSITE" id="PS50928"/>
    </source>
</evidence>
<sequence>MTNATTTLPAGSSPGDAGPGPAQIQSAFARTLRGGPVLISLFILALVIFVAILAPWLHTVDPTAINPGVRLKPITGAHWLGTDAYGRDVFSRVLYGARVSLIVGLGVAVFSMATGLAIGVVAGYFRWIDAIVMRVMDGLMAIPGILLAIALVSLSGASLMTVMIAITVPEVPRVVRLVRSVILSVRNEPYVEAAVALGTPTFTLMLRHLVPNTIAPLVVQGTYVFASAILTEAILSFLGAGVPPETSSWGNIMAEGRAYFQLLPGLVLYPGVLLSLTVLSVNVLGDAMRDALDPRMSRRL</sequence>
<dbReference type="PANTHER" id="PTHR43386">
    <property type="entry name" value="OLIGOPEPTIDE TRANSPORT SYSTEM PERMEASE PROTEIN APPC"/>
    <property type="match status" value="1"/>
</dbReference>
<keyword evidence="4 7" id="KW-0812">Transmembrane</keyword>
<dbReference type="InterPro" id="IPR025966">
    <property type="entry name" value="OppC_N"/>
</dbReference>
<dbReference type="SUPFAM" id="SSF161098">
    <property type="entry name" value="MetI-like"/>
    <property type="match status" value="1"/>
</dbReference>
<keyword evidence="2 7" id="KW-0813">Transport</keyword>
<feature type="transmembrane region" description="Helical" evidence="7">
    <location>
        <begin position="262"/>
        <end position="285"/>
    </location>
</feature>
<evidence type="ECO:0000256" key="2">
    <source>
        <dbReference type="ARBA" id="ARBA00022448"/>
    </source>
</evidence>
<feature type="transmembrane region" description="Helical" evidence="7">
    <location>
        <begin position="189"/>
        <end position="210"/>
    </location>
</feature>
<comment type="subcellular location">
    <subcellularLocation>
        <location evidence="1 7">Cell membrane</location>
        <topology evidence="1 7">Multi-pass membrane protein</topology>
    </subcellularLocation>
</comment>
<keyword evidence="11" id="KW-1185">Reference proteome</keyword>
<gene>
    <name evidence="10" type="ORF">SAMN04488135_104132</name>
</gene>
<evidence type="ECO:0000256" key="6">
    <source>
        <dbReference type="ARBA" id="ARBA00023136"/>
    </source>
</evidence>
<evidence type="ECO:0000256" key="1">
    <source>
        <dbReference type="ARBA" id="ARBA00004651"/>
    </source>
</evidence>
<dbReference type="OrthoDB" id="9783218at2"/>
<feature type="transmembrane region" description="Helical" evidence="7">
    <location>
        <begin position="145"/>
        <end position="169"/>
    </location>
</feature>
<proteinExistence type="inferred from homology"/>
<feature type="region of interest" description="Disordered" evidence="8">
    <location>
        <begin position="1"/>
        <end position="21"/>
    </location>
</feature>
<dbReference type="Proteomes" id="UP000184226">
    <property type="component" value="Unassembled WGS sequence"/>
</dbReference>
<evidence type="ECO:0000256" key="5">
    <source>
        <dbReference type="ARBA" id="ARBA00022989"/>
    </source>
</evidence>
<evidence type="ECO:0000256" key="4">
    <source>
        <dbReference type="ARBA" id="ARBA00022692"/>
    </source>
</evidence>
<dbReference type="CDD" id="cd06261">
    <property type="entry name" value="TM_PBP2"/>
    <property type="match status" value="1"/>
</dbReference>
<dbReference type="InterPro" id="IPR000515">
    <property type="entry name" value="MetI-like"/>
</dbReference>
<comment type="similarity">
    <text evidence="7">Belongs to the binding-protein-dependent transport system permease family.</text>
</comment>
<evidence type="ECO:0000256" key="3">
    <source>
        <dbReference type="ARBA" id="ARBA00022475"/>
    </source>
</evidence>
<dbReference type="AlphaFoldDB" id="A0A1M5UVR1"/>
<dbReference type="PANTHER" id="PTHR43386:SF6">
    <property type="entry name" value="ABC TRANSPORTER PERMEASE PROTEIN"/>
    <property type="match status" value="1"/>
</dbReference>
<dbReference type="GO" id="GO:0005886">
    <property type="term" value="C:plasma membrane"/>
    <property type="evidence" value="ECO:0007669"/>
    <property type="project" value="UniProtKB-SubCell"/>
</dbReference>
<feature type="domain" description="ABC transmembrane type-1" evidence="9">
    <location>
        <begin position="101"/>
        <end position="285"/>
    </location>
</feature>
<dbReference type="Pfam" id="PF12911">
    <property type="entry name" value="OppC_N"/>
    <property type="match status" value="1"/>
</dbReference>
<dbReference type="STRING" id="658167.SAMN04488135_104132"/>
<name>A0A1M5UVR1_9BURK</name>
<dbReference type="Pfam" id="PF00528">
    <property type="entry name" value="BPD_transp_1"/>
    <property type="match status" value="1"/>
</dbReference>
<keyword evidence="5 7" id="KW-1133">Transmembrane helix</keyword>
<accession>A0A1M5UVR1</accession>
<organism evidence="10 11">
    <name type="scientific">Pollutimonas bauzanensis</name>
    <dbReference type="NCBI Taxonomy" id="658167"/>
    <lineage>
        <taxon>Bacteria</taxon>
        <taxon>Pseudomonadati</taxon>
        <taxon>Pseudomonadota</taxon>
        <taxon>Betaproteobacteria</taxon>
        <taxon>Burkholderiales</taxon>
        <taxon>Alcaligenaceae</taxon>
        <taxon>Pollutimonas</taxon>
    </lineage>
</organism>
<evidence type="ECO:0000313" key="11">
    <source>
        <dbReference type="Proteomes" id="UP000184226"/>
    </source>
</evidence>
<dbReference type="EMBL" id="FQXE01000004">
    <property type="protein sequence ID" value="SHH67082.1"/>
    <property type="molecule type" value="Genomic_DNA"/>
</dbReference>
<feature type="transmembrane region" description="Helical" evidence="7">
    <location>
        <begin position="37"/>
        <end position="57"/>
    </location>
</feature>
<feature type="transmembrane region" description="Helical" evidence="7">
    <location>
        <begin position="222"/>
        <end position="242"/>
    </location>
</feature>
<evidence type="ECO:0000256" key="7">
    <source>
        <dbReference type="RuleBase" id="RU363032"/>
    </source>
</evidence>
<keyword evidence="6 7" id="KW-0472">Membrane</keyword>
<protein>
    <submittedName>
        <fullName evidence="10">Peptide/nickel transport system permease protein</fullName>
    </submittedName>
</protein>
<feature type="transmembrane region" description="Helical" evidence="7">
    <location>
        <begin position="101"/>
        <end position="125"/>
    </location>
</feature>
<dbReference type="InterPro" id="IPR050366">
    <property type="entry name" value="BP-dependent_transpt_permease"/>
</dbReference>
<dbReference type="Gene3D" id="1.10.3720.10">
    <property type="entry name" value="MetI-like"/>
    <property type="match status" value="1"/>
</dbReference>
<reference evidence="10 11" key="1">
    <citation type="submission" date="2016-11" db="EMBL/GenBank/DDBJ databases">
        <authorList>
            <person name="Jaros S."/>
            <person name="Januszkiewicz K."/>
            <person name="Wedrychowicz H."/>
        </authorList>
    </citation>
    <scope>NUCLEOTIDE SEQUENCE [LARGE SCALE GENOMIC DNA]</scope>
    <source>
        <strain evidence="10 11">CGMCC 1.10190</strain>
    </source>
</reference>
<feature type="compositionally biased region" description="Low complexity" evidence="8">
    <location>
        <begin position="9"/>
        <end position="21"/>
    </location>
</feature>
<evidence type="ECO:0000256" key="8">
    <source>
        <dbReference type="SAM" id="MobiDB-lite"/>
    </source>
</evidence>
<dbReference type="GO" id="GO:0055085">
    <property type="term" value="P:transmembrane transport"/>
    <property type="evidence" value="ECO:0007669"/>
    <property type="project" value="InterPro"/>
</dbReference>